<evidence type="ECO:0000256" key="20">
    <source>
        <dbReference type="SAM" id="Phobius"/>
    </source>
</evidence>
<keyword evidence="9" id="KW-0444">Lipid biosynthesis</keyword>
<dbReference type="FunFam" id="1.20.120.1760:FF:000004">
    <property type="entry name" value="CDP-diacylglycerol--glycerol-3-phosphate 3-phosphatidyltransferase"/>
    <property type="match status" value="1"/>
</dbReference>
<evidence type="ECO:0000256" key="18">
    <source>
        <dbReference type="NCBIfam" id="TIGR00560"/>
    </source>
</evidence>
<gene>
    <name evidence="21" type="primary">pgsA</name>
    <name evidence="21" type="ORF">H9L42_05205</name>
</gene>
<dbReference type="EC" id="2.7.8.5" evidence="6 18"/>
<evidence type="ECO:0000256" key="10">
    <source>
        <dbReference type="ARBA" id="ARBA00022679"/>
    </source>
</evidence>
<feature type="transmembrane region" description="Helical" evidence="20">
    <location>
        <begin position="68"/>
        <end position="93"/>
    </location>
</feature>
<comment type="function">
    <text evidence="1">This protein catalyzes the committed step to the synthesis of the acidic phospholipids.</text>
</comment>
<comment type="catalytic activity">
    <reaction evidence="17">
        <text>a CDP-1,2-diacyl-sn-glycerol + sn-glycerol 3-phosphate = a 1,2-diacyl-sn-glycero-3-phospho-(1'-sn-glycero-3'-phosphate) + CMP + H(+)</text>
        <dbReference type="Rhea" id="RHEA:12593"/>
        <dbReference type="ChEBI" id="CHEBI:15378"/>
        <dbReference type="ChEBI" id="CHEBI:57597"/>
        <dbReference type="ChEBI" id="CHEBI:58332"/>
        <dbReference type="ChEBI" id="CHEBI:60110"/>
        <dbReference type="ChEBI" id="CHEBI:60377"/>
        <dbReference type="EC" id="2.7.8.5"/>
    </reaction>
</comment>
<evidence type="ECO:0000256" key="3">
    <source>
        <dbReference type="ARBA" id="ARBA00005042"/>
    </source>
</evidence>
<dbReference type="PANTHER" id="PTHR14269">
    <property type="entry name" value="CDP-DIACYLGLYCEROL--GLYCEROL-3-PHOSPHATE 3-PHOSPHATIDYLTRANSFERASE-RELATED"/>
    <property type="match status" value="1"/>
</dbReference>
<dbReference type="Proteomes" id="UP000602647">
    <property type="component" value="Unassembled WGS sequence"/>
</dbReference>
<evidence type="ECO:0000256" key="7">
    <source>
        <dbReference type="ARBA" id="ARBA00014944"/>
    </source>
</evidence>
<dbReference type="EMBL" id="JACRYT010000003">
    <property type="protein sequence ID" value="MBC6679223.1"/>
    <property type="molecule type" value="Genomic_DNA"/>
</dbReference>
<dbReference type="InterPro" id="IPR004570">
    <property type="entry name" value="Phosphatidylglycerol_P_synth"/>
</dbReference>
<keyword evidence="16" id="KW-1208">Phospholipid metabolism</keyword>
<evidence type="ECO:0000256" key="12">
    <source>
        <dbReference type="ARBA" id="ARBA00022989"/>
    </source>
</evidence>
<evidence type="ECO:0000256" key="6">
    <source>
        <dbReference type="ARBA" id="ARBA00013170"/>
    </source>
</evidence>
<evidence type="ECO:0000256" key="1">
    <source>
        <dbReference type="ARBA" id="ARBA00003973"/>
    </source>
</evidence>
<accession>A0A923NNF0</accession>
<keyword evidence="22" id="KW-1185">Reference proteome</keyword>
<evidence type="ECO:0000313" key="21">
    <source>
        <dbReference type="EMBL" id="MBC6679223.1"/>
    </source>
</evidence>
<evidence type="ECO:0000256" key="11">
    <source>
        <dbReference type="ARBA" id="ARBA00022692"/>
    </source>
</evidence>
<reference evidence="21" key="1">
    <citation type="submission" date="2020-08" db="EMBL/GenBank/DDBJ databases">
        <title>Genome public.</title>
        <authorList>
            <person name="Liu C."/>
            <person name="Sun Q."/>
        </authorList>
    </citation>
    <scope>NUCLEOTIDE SEQUENCE</scope>
    <source>
        <strain evidence="21">BX12</strain>
    </source>
</reference>
<proteinExistence type="inferred from homology"/>
<evidence type="ECO:0000256" key="5">
    <source>
        <dbReference type="ARBA" id="ARBA00010441"/>
    </source>
</evidence>
<dbReference type="GO" id="GO:0046474">
    <property type="term" value="P:glycerophospholipid biosynthetic process"/>
    <property type="evidence" value="ECO:0007669"/>
    <property type="project" value="TreeGrafter"/>
</dbReference>
<keyword evidence="13" id="KW-0443">Lipid metabolism</keyword>
<feature type="transmembrane region" description="Helical" evidence="20">
    <location>
        <begin position="149"/>
        <end position="167"/>
    </location>
</feature>
<comment type="subcellular location">
    <subcellularLocation>
        <location evidence="2">Cell membrane</location>
        <topology evidence="2">Multi-pass membrane protein</topology>
    </subcellularLocation>
</comment>
<comment type="similarity">
    <text evidence="5 19">Belongs to the CDP-alcohol phosphatidyltransferase class-I family.</text>
</comment>
<dbReference type="NCBIfam" id="TIGR00560">
    <property type="entry name" value="pgsA"/>
    <property type="match status" value="1"/>
</dbReference>
<dbReference type="InterPro" id="IPR050324">
    <property type="entry name" value="CDP-alcohol_PTase-I"/>
</dbReference>
<evidence type="ECO:0000256" key="8">
    <source>
        <dbReference type="ARBA" id="ARBA00022475"/>
    </source>
</evidence>
<keyword evidence="15" id="KW-0594">Phospholipid biosynthesis</keyword>
<dbReference type="Pfam" id="PF01066">
    <property type="entry name" value="CDP-OH_P_transf"/>
    <property type="match status" value="1"/>
</dbReference>
<feature type="transmembrane region" description="Helical" evidence="20">
    <location>
        <begin position="12"/>
        <end position="40"/>
    </location>
</feature>
<evidence type="ECO:0000256" key="4">
    <source>
        <dbReference type="ARBA" id="ARBA00005189"/>
    </source>
</evidence>
<dbReference type="PROSITE" id="PS00379">
    <property type="entry name" value="CDP_ALCOHOL_P_TRANSF"/>
    <property type="match status" value="1"/>
</dbReference>
<keyword evidence="12 20" id="KW-1133">Transmembrane helix</keyword>
<dbReference type="InterPro" id="IPR000462">
    <property type="entry name" value="CDP-OH_P_trans"/>
</dbReference>
<dbReference type="PIRSF" id="PIRSF000847">
    <property type="entry name" value="Phos_ph_gly_syn"/>
    <property type="match status" value="1"/>
</dbReference>
<comment type="pathway">
    <text evidence="4">Lipid metabolism.</text>
</comment>
<organism evidence="21 22">
    <name type="scientific">Zhenpiania hominis</name>
    <dbReference type="NCBI Taxonomy" id="2763644"/>
    <lineage>
        <taxon>Bacteria</taxon>
        <taxon>Bacillati</taxon>
        <taxon>Bacillota</taxon>
        <taxon>Clostridia</taxon>
        <taxon>Peptostreptococcales</taxon>
        <taxon>Anaerovoracaceae</taxon>
        <taxon>Zhenpiania</taxon>
    </lineage>
</organism>
<evidence type="ECO:0000256" key="9">
    <source>
        <dbReference type="ARBA" id="ARBA00022516"/>
    </source>
</evidence>
<evidence type="ECO:0000256" key="16">
    <source>
        <dbReference type="ARBA" id="ARBA00023264"/>
    </source>
</evidence>
<evidence type="ECO:0000313" key="22">
    <source>
        <dbReference type="Proteomes" id="UP000602647"/>
    </source>
</evidence>
<evidence type="ECO:0000256" key="19">
    <source>
        <dbReference type="RuleBase" id="RU003750"/>
    </source>
</evidence>
<dbReference type="Gene3D" id="1.20.120.1760">
    <property type="match status" value="1"/>
</dbReference>
<evidence type="ECO:0000256" key="2">
    <source>
        <dbReference type="ARBA" id="ARBA00004651"/>
    </source>
</evidence>
<dbReference type="InterPro" id="IPR043130">
    <property type="entry name" value="CDP-OH_PTrfase_TM_dom"/>
</dbReference>
<evidence type="ECO:0000256" key="17">
    <source>
        <dbReference type="ARBA" id="ARBA00048586"/>
    </source>
</evidence>
<keyword evidence="11 20" id="KW-0812">Transmembrane</keyword>
<keyword evidence="8" id="KW-1003">Cell membrane</keyword>
<evidence type="ECO:0000256" key="13">
    <source>
        <dbReference type="ARBA" id="ARBA00023098"/>
    </source>
</evidence>
<dbReference type="PANTHER" id="PTHR14269:SF62">
    <property type="entry name" value="CDP-DIACYLGLYCEROL--GLYCEROL-3-PHOSPHATE 3-PHOSPHATIDYLTRANSFERASE 1, CHLOROPLASTIC"/>
    <property type="match status" value="1"/>
</dbReference>
<comment type="pathway">
    <text evidence="3">Phospholipid metabolism; phosphatidylglycerol biosynthesis; phosphatidylglycerol from CDP-diacylglycerol: step 1/2.</text>
</comment>
<keyword evidence="10 19" id="KW-0808">Transferase</keyword>
<evidence type="ECO:0000256" key="14">
    <source>
        <dbReference type="ARBA" id="ARBA00023136"/>
    </source>
</evidence>
<protein>
    <recommendedName>
        <fullName evidence="7 18">CDP-diacylglycerol--glycerol-3-phosphate 3-phosphatidyltransferase</fullName>
        <ecNumber evidence="6 18">2.7.8.5</ecNumber>
    </recommendedName>
</protein>
<keyword evidence="14 20" id="KW-0472">Membrane</keyword>
<dbReference type="RefSeq" id="WP_187302324.1">
    <property type="nucleotide sequence ID" value="NZ_CBCTON010000014.1"/>
</dbReference>
<dbReference type="AlphaFoldDB" id="A0A923NNF0"/>
<dbReference type="GO" id="GO:0008444">
    <property type="term" value="F:CDP-diacylglycerol-glycerol-3-phosphate 3-phosphatidyltransferase activity"/>
    <property type="evidence" value="ECO:0007669"/>
    <property type="project" value="UniProtKB-UniRule"/>
</dbReference>
<dbReference type="GO" id="GO:0005886">
    <property type="term" value="C:plasma membrane"/>
    <property type="evidence" value="ECO:0007669"/>
    <property type="project" value="UniProtKB-SubCell"/>
</dbReference>
<sequence length="175" mass="19195">MNLPNKLTLLRIIAIPVFIVVLLLGYRYTATIIFIAAALTDMLDGHIARKYNLVTNFGKLMDPLADKLLVMAALVCLVELGDVAGWMVIVILAREFAVTGLRQVAASEGIVIAAGTTGKIKTITQMIAIPLLLLDNWPCRYIGVPLDQIFLWIAVAMTIISGVEYIVKNRQLLSM</sequence>
<evidence type="ECO:0000256" key="15">
    <source>
        <dbReference type="ARBA" id="ARBA00023209"/>
    </source>
</evidence>
<name>A0A923NNF0_9FIRM</name>
<dbReference type="InterPro" id="IPR048254">
    <property type="entry name" value="CDP_ALCOHOL_P_TRANSF_CS"/>
</dbReference>
<comment type="caution">
    <text evidence="21">The sequence shown here is derived from an EMBL/GenBank/DDBJ whole genome shotgun (WGS) entry which is preliminary data.</text>
</comment>